<evidence type="ECO:0000259" key="1">
    <source>
        <dbReference type="Pfam" id="PF12146"/>
    </source>
</evidence>
<evidence type="ECO:0000313" key="2">
    <source>
        <dbReference type="EMBL" id="REJ28691.1"/>
    </source>
</evidence>
<reference evidence="2 3" key="1">
    <citation type="submission" date="2018-03" db="EMBL/GenBank/DDBJ databases">
        <authorList>
            <person name="Keele B.F."/>
        </authorList>
    </citation>
    <scope>NUCLEOTIDE SEQUENCE [LARGE SCALE GENOMIC DNA]</scope>
    <source>
        <strain evidence="2">ZCTH4_d</strain>
    </source>
</reference>
<comment type="caution">
    <text evidence="2">The sequence shown here is derived from an EMBL/GenBank/DDBJ whole genome shotgun (WGS) entry which is preliminary data.</text>
</comment>
<dbReference type="Pfam" id="PF12146">
    <property type="entry name" value="Hydrolase_4"/>
    <property type="match status" value="1"/>
</dbReference>
<sequence length="325" mass="36675">MIKSFEWLKMDDGTEVYLRKWEKDGTKPEAVLHIAHGMAEHGERYEQFARFLVAKGIAVFANDHRGHGKTGEKAGLMGFFAEENGFDRVVADLYAVNCRIRSLYPGVPVFLLGHSMGSFLALRYCQIYGESIRGLIPSGTGGKGGRAVKLGKMLARLEMLRKGKRAPSPFLAGLVFAGYNRKIRNPKTLFDWLSRDEQTVRAYIDDPLCGFVCIASFYYDLFTGLELIRDPRLIRQIPKNLPVFFFSGTEDPVGGYAKEVKKMIRSLKESGMENVESRFFPGGRHEMLNEINREEVFETVYGWMERQIGALTEGNEKNAGTDEAT</sequence>
<proteinExistence type="predicted"/>
<dbReference type="PANTHER" id="PTHR11614">
    <property type="entry name" value="PHOSPHOLIPASE-RELATED"/>
    <property type="match status" value="1"/>
</dbReference>
<dbReference type="InterPro" id="IPR029058">
    <property type="entry name" value="AB_hydrolase_fold"/>
</dbReference>
<keyword evidence="2" id="KW-0378">Hydrolase</keyword>
<dbReference type="SUPFAM" id="SSF53474">
    <property type="entry name" value="alpha/beta-Hydrolases"/>
    <property type="match status" value="1"/>
</dbReference>
<gene>
    <name evidence="2" type="ORF">C6P37_07820</name>
</gene>
<evidence type="ECO:0000313" key="3">
    <source>
        <dbReference type="Proteomes" id="UP000257014"/>
    </source>
</evidence>
<dbReference type="AlphaFoldDB" id="A0A3E0K552"/>
<dbReference type="InterPro" id="IPR022742">
    <property type="entry name" value="Hydrolase_4"/>
</dbReference>
<name>A0A3E0K552_9BACI</name>
<dbReference type="Proteomes" id="UP000257014">
    <property type="component" value="Unassembled WGS sequence"/>
</dbReference>
<protein>
    <submittedName>
        <fullName evidence="2">Alpha/beta hydrolase</fullName>
    </submittedName>
</protein>
<dbReference type="Gene3D" id="3.40.50.1820">
    <property type="entry name" value="alpha/beta hydrolase"/>
    <property type="match status" value="1"/>
</dbReference>
<accession>A0A3E0K552</accession>
<dbReference type="RefSeq" id="WP_276643416.1">
    <property type="nucleotide sequence ID" value="NZ_QEWE01000016.1"/>
</dbReference>
<dbReference type="GO" id="GO:0016787">
    <property type="term" value="F:hydrolase activity"/>
    <property type="evidence" value="ECO:0007669"/>
    <property type="project" value="UniProtKB-KW"/>
</dbReference>
<dbReference type="EMBL" id="QEWE01000016">
    <property type="protein sequence ID" value="REJ28691.1"/>
    <property type="molecule type" value="Genomic_DNA"/>
</dbReference>
<feature type="domain" description="Serine aminopeptidase S33" evidence="1">
    <location>
        <begin position="27"/>
        <end position="291"/>
    </location>
</feature>
<dbReference type="InterPro" id="IPR051044">
    <property type="entry name" value="MAG_DAG_Lipase"/>
</dbReference>
<organism evidence="2 3">
    <name type="scientific">Caldibacillus debilis</name>
    <dbReference type="NCBI Taxonomy" id="301148"/>
    <lineage>
        <taxon>Bacteria</taxon>
        <taxon>Bacillati</taxon>
        <taxon>Bacillota</taxon>
        <taxon>Bacilli</taxon>
        <taxon>Bacillales</taxon>
        <taxon>Bacillaceae</taxon>
        <taxon>Caldibacillus</taxon>
    </lineage>
</organism>